<dbReference type="InterPro" id="IPR016181">
    <property type="entry name" value="Acyl_CoA_acyltransferase"/>
</dbReference>
<keyword evidence="12" id="KW-1185">Reference proteome</keyword>
<dbReference type="RefSeq" id="WP_225312681.1">
    <property type="nucleotide sequence ID" value="NZ_JBHTIU010000027.1"/>
</dbReference>
<comment type="pathway">
    <text evidence="2 9">Amine and polyamine biosynthesis; ectoine biosynthesis; L-ectoine from L-aspartate 4-semialdehyde: step 2/3.</text>
</comment>
<evidence type="ECO:0000256" key="4">
    <source>
        <dbReference type="ARBA" id="ARBA00012355"/>
    </source>
</evidence>
<feature type="domain" description="N-acetyltransferase" evidence="10">
    <location>
        <begin position="4"/>
        <end position="156"/>
    </location>
</feature>
<sequence>MSEVRFRKPQAEDGARIWELVRQSRVLDVNSIYCYIMLCRYFAETCVIAEKEGELTGFVTSCPVPGSRDTLFVWQIGVAESERGQGVGRRLLEELLKRESCRDIRYLETTISPSNGPSRALFARLTDSLETKMVEAGGFPAQMFPGEEHEEEKLYRIGPIATTILKS</sequence>
<evidence type="ECO:0000256" key="3">
    <source>
        <dbReference type="ARBA" id="ARBA00010712"/>
    </source>
</evidence>
<protein>
    <recommendedName>
        <fullName evidence="5 9">L-2,4-diaminobutyric acid acetyltransferase</fullName>
        <shortName evidence="9">DABA acetyltransferase</shortName>
        <ecNumber evidence="4 9">2.3.1.178</ecNumber>
    </recommendedName>
</protein>
<dbReference type="NCBIfam" id="TIGR02406">
    <property type="entry name" value="ectoine_EctA"/>
    <property type="match status" value="1"/>
</dbReference>
<dbReference type="Pfam" id="PF00583">
    <property type="entry name" value="Acetyltransf_1"/>
    <property type="match status" value="1"/>
</dbReference>
<dbReference type="PROSITE" id="PS51186">
    <property type="entry name" value="GNAT"/>
    <property type="match status" value="1"/>
</dbReference>
<reference evidence="12" key="1">
    <citation type="journal article" date="2019" name="Int. J. Syst. Evol. Microbiol.">
        <title>The Global Catalogue of Microorganisms (GCM) 10K type strain sequencing project: providing services to taxonomists for standard genome sequencing and annotation.</title>
        <authorList>
            <consortium name="The Broad Institute Genomics Platform"/>
            <consortium name="The Broad Institute Genome Sequencing Center for Infectious Disease"/>
            <person name="Wu L."/>
            <person name="Ma J."/>
        </authorList>
    </citation>
    <scope>NUCLEOTIDE SEQUENCE [LARGE SCALE GENOMIC DNA]</scope>
    <source>
        <strain evidence="12">CCUG 57263</strain>
    </source>
</reference>
<comment type="caution">
    <text evidence="11">The sequence shown here is derived from an EMBL/GenBank/DDBJ whole genome shotgun (WGS) entry which is preliminary data.</text>
</comment>
<evidence type="ECO:0000256" key="6">
    <source>
        <dbReference type="ARBA" id="ARBA00022679"/>
    </source>
</evidence>
<evidence type="ECO:0000256" key="2">
    <source>
        <dbReference type="ARBA" id="ARBA00004978"/>
    </source>
</evidence>
<dbReference type="PIRSF" id="PIRSF037663">
    <property type="entry name" value="Acetyltransf_GNAT_prd"/>
    <property type="match status" value="1"/>
</dbReference>
<keyword evidence="6 9" id="KW-0808">Transferase</keyword>
<dbReference type="SUPFAM" id="SSF55729">
    <property type="entry name" value="Acyl-CoA N-acyltransferases (Nat)"/>
    <property type="match status" value="1"/>
</dbReference>
<dbReference type="CDD" id="cd04301">
    <property type="entry name" value="NAT_SF"/>
    <property type="match status" value="1"/>
</dbReference>
<evidence type="ECO:0000256" key="7">
    <source>
        <dbReference type="ARBA" id="ARBA00023315"/>
    </source>
</evidence>
<evidence type="ECO:0000313" key="11">
    <source>
        <dbReference type="EMBL" id="MFD0869086.1"/>
    </source>
</evidence>
<dbReference type="EC" id="2.3.1.178" evidence="4 9"/>
<dbReference type="InterPro" id="IPR000182">
    <property type="entry name" value="GNAT_dom"/>
</dbReference>
<proteinExistence type="inferred from homology"/>
<evidence type="ECO:0000256" key="1">
    <source>
        <dbReference type="ARBA" id="ARBA00003741"/>
    </source>
</evidence>
<gene>
    <name evidence="9 11" type="primary">ectA</name>
    <name evidence="11" type="ORF">ACFQ03_07980</name>
</gene>
<dbReference type="InterPro" id="IPR017255">
    <property type="entry name" value="AcTrfase_GNAT_prd"/>
</dbReference>
<comment type="similarity">
    <text evidence="3 9">Belongs to the acetyltransferase family. EctA subfamily.</text>
</comment>
<dbReference type="Gene3D" id="3.40.630.30">
    <property type="match status" value="1"/>
</dbReference>
<name>A0ABW3D6Y9_9BACL</name>
<evidence type="ECO:0000313" key="12">
    <source>
        <dbReference type="Proteomes" id="UP001597120"/>
    </source>
</evidence>
<dbReference type="EMBL" id="JBHTIU010000027">
    <property type="protein sequence ID" value="MFD0869086.1"/>
    <property type="molecule type" value="Genomic_DNA"/>
</dbReference>
<evidence type="ECO:0000256" key="5">
    <source>
        <dbReference type="ARBA" id="ARBA00017935"/>
    </source>
</evidence>
<accession>A0ABW3D6Y9</accession>
<organism evidence="11 12">
    <name type="scientific">Paenibacillus residui</name>
    <dbReference type="NCBI Taxonomy" id="629724"/>
    <lineage>
        <taxon>Bacteria</taxon>
        <taxon>Bacillati</taxon>
        <taxon>Bacillota</taxon>
        <taxon>Bacilli</taxon>
        <taxon>Bacillales</taxon>
        <taxon>Paenibacillaceae</taxon>
        <taxon>Paenibacillus</taxon>
    </lineage>
</organism>
<evidence type="ECO:0000256" key="9">
    <source>
        <dbReference type="RuleBase" id="RU365045"/>
    </source>
</evidence>
<comment type="catalytic activity">
    <reaction evidence="8 9">
        <text>L-2,4-diaminobutanoate + acetyl-CoA = (2S)-4-acetamido-2-aminobutanoate + CoA + H(+)</text>
        <dbReference type="Rhea" id="RHEA:16901"/>
        <dbReference type="ChEBI" id="CHEBI:15378"/>
        <dbReference type="ChEBI" id="CHEBI:57287"/>
        <dbReference type="ChEBI" id="CHEBI:57288"/>
        <dbReference type="ChEBI" id="CHEBI:58761"/>
        <dbReference type="ChEBI" id="CHEBI:58929"/>
        <dbReference type="EC" id="2.3.1.178"/>
    </reaction>
</comment>
<dbReference type="Proteomes" id="UP001597120">
    <property type="component" value="Unassembled WGS sequence"/>
</dbReference>
<dbReference type="InterPro" id="IPR012772">
    <property type="entry name" value="Ectoine_EctA"/>
</dbReference>
<comment type="function">
    <text evidence="1 9">Catalyzes the acetylation of L-2,4-diaminobutyrate (DABA) to gamma-N-acetyl-alpha,gamma-diaminobutyric acid (ADABA) with acetyl coenzyme A.</text>
</comment>
<dbReference type="GO" id="GO:0033816">
    <property type="term" value="F:diaminobutyrate acetyltransferase activity"/>
    <property type="evidence" value="ECO:0007669"/>
    <property type="project" value="UniProtKB-EC"/>
</dbReference>
<keyword evidence="7 9" id="KW-0012">Acyltransferase</keyword>
<evidence type="ECO:0000256" key="8">
    <source>
        <dbReference type="ARBA" id="ARBA00048924"/>
    </source>
</evidence>
<evidence type="ECO:0000259" key="10">
    <source>
        <dbReference type="PROSITE" id="PS51186"/>
    </source>
</evidence>